<dbReference type="EMBL" id="CAJVRL010000075">
    <property type="protein sequence ID" value="CAG8956922.1"/>
    <property type="molecule type" value="Genomic_DNA"/>
</dbReference>
<name>A0A9N9L4L6_9HELO</name>
<gene>
    <name evidence="2" type="ORF">HYFRA_00011971</name>
</gene>
<reference evidence="2" key="1">
    <citation type="submission" date="2021-07" db="EMBL/GenBank/DDBJ databases">
        <authorList>
            <person name="Durling M."/>
        </authorList>
    </citation>
    <scope>NUCLEOTIDE SEQUENCE</scope>
</reference>
<sequence>MSTSTSSTSNRAVCRIKPNGKFCALLRSVSRVGTAQKMNNSGRGPRFDFGAGIQSGSMWTSHKEKKPSHPEKKHSNPKNDSSASLSQQPTTTESKRGSGTTVSTQHTQPSSMYSAAPTNYSGPYSTPHPCPTPGPISEVDQRRRWTVQRWQPEHWPRRDPWEAWTDSGNLYSPGHMFNMQHTISMEDEIEKYAHHKPSRMEVSEMNMPSYIDRTDHWDEEEAEKVFKQLLKTKYWKVTSGNAKSHRLTENLNDAAIKQIRELEVNLTHRDEDPMTHELERLLVNPRTRLTNAPLERLWIHGRLGDPIIYSVAQRFIQCGCPITDLRVRVYAPPTEGKVKIHDPRTRILHGLADSIGELFAQRFAWGAGPEMWRSKLDNERLQWTIRKHPKPIEPGTAV</sequence>
<dbReference type="AlphaFoldDB" id="A0A9N9L4L6"/>
<keyword evidence="3" id="KW-1185">Reference proteome</keyword>
<protein>
    <submittedName>
        <fullName evidence="2">Uncharacterized protein</fullName>
    </submittedName>
</protein>
<feature type="compositionally biased region" description="Polar residues" evidence="1">
    <location>
        <begin position="79"/>
        <end position="124"/>
    </location>
</feature>
<comment type="caution">
    <text evidence="2">The sequence shown here is derived from an EMBL/GenBank/DDBJ whole genome shotgun (WGS) entry which is preliminary data.</text>
</comment>
<dbReference type="OrthoDB" id="10279849at2759"/>
<feature type="region of interest" description="Disordered" evidence="1">
    <location>
        <begin position="36"/>
        <end position="140"/>
    </location>
</feature>
<dbReference type="Proteomes" id="UP000696280">
    <property type="component" value="Unassembled WGS sequence"/>
</dbReference>
<accession>A0A9N9L4L6</accession>
<evidence type="ECO:0000256" key="1">
    <source>
        <dbReference type="SAM" id="MobiDB-lite"/>
    </source>
</evidence>
<evidence type="ECO:0000313" key="3">
    <source>
        <dbReference type="Proteomes" id="UP000696280"/>
    </source>
</evidence>
<proteinExistence type="predicted"/>
<organism evidence="2 3">
    <name type="scientific">Hymenoscyphus fraxineus</name>
    <dbReference type="NCBI Taxonomy" id="746836"/>
    <lineage>
        <taxon>Eukaryota</taxon>
        <taxon>Fungi</taxon>
        <taxon>Dikarya</taxon>
        <taxon>Ascomycota</taxon>
        <taxon>Pezizomycotina</taxon>
        <taxon>Leotiomycetes</taxon>
        <taxon>Helotiales</taxon>
        <taxon>Helotiaceae</taxon>
        <taxon>Hymenoscyphus</taxon>
    </lineage>
</organism>
<evidence type="ECO:0000313" key="2">
    <source>
        <dbReference type="EMBL" id="CAG8956922.1"/>
    </source>
</evidence>